<evidence type="ECO:0000256" key="4">
    <source>
        <dbReference type="ARBA" id="ARBA00022968"/>
    </source>
</evidence>
<gene>
    <name evidence="9" type="primary">LOC111014547</name>
</gene>
<evidence type="ECO:0000259" key="7">
    <source>
        <dbReference type="Pfam" id="PF03016"/>
    </source>
</evidence>
<proteinExistence type="inferred from homology"/>
<evidence type="ECO:0000256" key="6">
    <source>
        <dbReference type="SAM" id="Phobius"/>
    </source>
</evidence>
<keyword evidence="8" id="KW-1185">Reference proteome</keyword>
<feature type="transmembrane region" description="Helical" evidence="6">
    <location>
        <begin position="18"/>
        <end position="40"/>
    </location>
</feature>
<keyword evidence="6" id="KW-1133">Transmembrane helix</keyword>
<keyword evidence="5" id="KW-0333">Golgi apparatus</keyword>
<dbReference type="OrthoDB" id="1924787at2759"/>
<dbReference type="InterPro" id="IPR004263">
    <property type="entry name" value="Exostosin"/>
</dbReference>
<evidence type="ECO:0000256" key="3">
    <source>
        <dbReference type="ARBA" id="ARBA00022676"/>
    </source>
</evidence>
<keyword evidence="6" id="KW-0812">Transmembrane</keyword>
<evidence type="ECO:0000313" key="9">
    <source>
        <dbReference type="RefSeq" id="XP_022145019.1"/>
    </source>
</evidence>
<dbReference type="AlphaFoldDB" id="A0A6J1CTZ3"/>
<evidence type="ECO:0000313" key="8">
    <source>
        <dbReference type="Proteomes" id="UP000504603"/>
    </source>
</evidence>
<dbReference type="PANTHER" id="PTHR11062:SF77">
    <property type="entry name" value="GLYCOSYLTRANSFERASE FAMILY EXOSTOSIN PROTEIN"/>
    <property type="match status" value="1"/>
</dbReference>
<keyword evidence="4" id="KW-0735">Signal-anchor</keyword>
<evidence type="ECO:0000256" key="2">
    <source>
        <dbReference type="ARBA" id="ARBA00010271"/>
    </source>
</evidence>
<organism evidence="8 9">
    <name type="scientific">Momordica charantia</name>
    <name type="common">Bitter gourd</name>
    <name type="synonym">Balsam pear</name>
    <dbReference type="NCBI Taxonomy" id="3673"/>
    <lineage>
        <taxon>Eukaryota</taxon>
        <taxon>Viridiplantae</taxon>
        <taxon>Streptophyta</taxon>
        <taxon>Embryophyta</taxon>
        <taxon>Tracheophyta</taxon>
        <taxon>Spermatophyta</taxon>
        <taxon>Magnoliopsida</taxon>
        <taxon>eudicotyledons</taxon>
        <taxon>Gunneridae</taxon>
        <taxon>Pentapetalae</taxon>
        <taxon>rosids</taxon>
        <taxon>fabids</taxon>
        <taxon>Cucurbitales</taxon>
        <taxon>Cucurbitaceae</taxon>
        <taxon>Momordiceae</taxon>
        <taxon>Momordica</taxon>
    </lineage>
</organism>
<dbReference type="RefSeq" id="XP_022145019.1">
    <property type="nucleotide sequence ID" value="XM_022289327.1"/>
</dbReference>
<sequence>MAIHISTNLFHSIKIRRLLIMISIIIPILIVSQCYVYPYAKTSFLPLDFKSSNITTLQNVTSLNHSEITGFHQVHFMDTITHVKNTKEITDKITEKRGERGLGLTSYAAKSMSYEKGGTFEGSLVMPDGKLTVDNGVRKMNVEFRYSPPMKEETLKNSYRRVVEAEDSNYLNASESRNHVSIVSNRSQELSRKSVVIVDPRKFDLSSAQNVSTIPEDHFNKTEEIITKRTKTEQRKNVSITLDGLAQYDISNFKSLEMPSISISQMNTLLSLSHNSSCLKKPQCHWSSQRDRELLYARLEIEKATAVVNSKNPGIATSVFRNVSMFKRSYDLMEKMLKVYIYKEGENPIFHQPRTKGIYASEGWFMKLIKENKKFVVKDPKKAHLFYLPFSSQLLRKELSEQNFYKPKDLEEHLGNYVDLIRRKHQFWNRTGGVDHFLVACHDWASKLTRQHMKNCIRALCNSNAARGFQIGKDTSLPVTYIHLKKDPDITSGAKPPSERTTLAFFAGRIHGYLRPVLLHFWENKEPDMKIFGPIPGDIEGKRVYREHMKNSKYCICARGYEVHTPRVVEAILSECVPVIISDNYVPPFFEVLNWESFSVFVQEKEISNLRNILLSIPDKSYLAMHAKLKMVQKHFIWHENPVKYDLFHMILHSVWYNRVFQMKAN</sequence>
<dbReference type="GO" id="GO:0000139">
    <property type="term" value="C:Golgi membrane"/>
    <property type="evidence" value="ECO:0007669"/>
    <property type="project" value="UniProtKB-SubCell"/>
</dbReference>
<keyword evidence="3" id="KW-0808">Transferase</keyword>
<name>A0A6J1CTZ3_MOMCH</name>
<comment type="subcellular location">
    <subcellularLocation>
        <location evidence="1">Golgi apparatus membrane</location>
        <topology evidence="1">Single-pass type II membrane protein</topology>
    </subcellularLocation>
</comment>
<dbReference type="Pfam" id="PF03016">
    <property type="entry name" value="Exostosin_GT47"/>
    <property type="match status" value="1"/>
</dbReference>
<dbReference type="GO" id="GO:0016757">
    <property type="term" value="F:glycosyltransferase activity"/>
    <property type="evidence" value="ECO:0007669"/>
    <property type="project" value="UniProtKB-KW"/>
</dbReference>
<dbReference type="PANTHER" id="PTHR11062">
    <property type="entry name" value="EXOSTOSIN HEPARAN SULFATE GLYCOSYLTRANSFERASE -RELATED"/>
    <property type="match status" value="1"/>
</dbReference>
<dbReference type="GeneID" id="111014547"/>
<keyword evidence="6" id="KW-0472">Membrane</keyword>
<dbReference type="Proteomes" id="UP000504603">
    <property type="component" value="Unplaced"/>
</dbReference>
<protein>
    <submittedName>
        <fullName evidence="9">Probable glycosyltransferase At3g07620</fullName>
    </submittedName>
</protein>
<evidence type="ECO:0000256" key="5">
    <source>
        <dbReference type="ARBA" id="ARBA00023034"/>
    </source>
</evidence>
<feature type="domain" description="Exostosin GT47" evidence="7">
    <location>
        <begin position="334"/>
        <end position="615"/>
    </location>
</feature>
<reference evidence="9" key="1">
    <citation type="submission" date="2025-08" db="UniProtKB">
        <authorList>
            <consortium name="RefSeq"/>
        </authorList>
    </citation>
    <scope>IDENTIFICATION</scope>
    <source>
        <strain evidence="9">OHB3-1</strain>
    </source>
</reference>
<accession>A0A6J1CTZ3</accession>
<keyword evidence="3" id="KW-0328">Glycosyltransferase</keyword>
<evidence type="ECO:0000256" key="1">
    <source>
        <dbReference type="ARBA" id="ARBA00004323"/>
    </source>
</evidence>
<dbReference type="InterPro" id="IPR040911">
    <property type="entry name" value="Exostosin_GT47"/>
</dbReference>
<comment type="similarity">
    <text evidence="2">Belongs to the glycosyltransferase 47 family.</text>
</comment>
<dbReference type="KEGG" id="mcha:111014547"/>